<feature type="compositionally biased region" description="Basic residues" evidence="3">
    <location>
        <begin position="1234"/>
        <end position="1243"/>
    </location>
</feature>
<dbReference type="CDD" id="cd00882">
    <property type="entry name" value="Ras_like_GTPase"/>
    <property type="match status" value="1"/>
</dbReference>
<comment type="caution">
    <text evidence="4">The sequence shown here is derived from an EMBL/GenBank/DDBJ whole genome shotgun (WGS) entry which is preliminary data.</text>
</comment>
<gene>
    <name evidence="4" type="ORF">EG68_01988</name>
</gene>
<dbReference type="AlphaFoldDB" id="A0A8S9Z4P6"/>
<organism evidence="4 5">
    <name type="scientific">Paragonimus skrjabini miyazakii</name>
    <dbReference type="NCBI Taxonomy" id="59628"/>
    <lineage>
        <taxon>Eukaryota</taxon>
        <taxon>Metazoa</taxon>
        <taxon>Spiralia</taxon>
        <taxon>Lophotrochozoa</taxon>
        <taxon>Platyhelminthes</taxon>
        <taxon>Trematoda</taxon>
        <taxon>Digenea</taxon>
        <taxon>Plagiorchiida</taxon>
        <taxon>Troglotremata</taxon>
        <taxon>Troglotrematidae</taxon>
        <taxon>Paragonimus</taxon>
    </lineage>
</organism>
<protein>
    <submittedName>
        <fullName evidence="4">Uncharacterized protein</fullName>
    </submittedName>
</protein>
<evidence type="ECO:0000256" key="2">
    <source>
        <dbReference type="ARBA" id="ARBA00022737"/>
    </source>
</evidence>
<dbReference type="GO" id="GO:0009966">
    <property type="term" value="P:regulation of signal transduction"/>
    <property type="evidence" value="ECO:0007669"/>
    <property type="project" value="UniProtKB-ARBA"/>
</dbReference>
<feature type="compositionally biased region" description="Polar residues" evidence="3">
    <location>
        <begin position="1084"/>
        <end position="1100"/>
    </location>
</feature>
<evidence type="ECO:0000256" key="1">
    <source>
        <dbReference type="ARBA" id="ARBA00022614"/>
    </source>
</evidence>
<dbReference type="Proteomes" id="UP000822476">
    <property type="component" value="Unassembled WGS sequence"/>
</dbReference>
<sequence>MNSCNLSVGLFFQTEEEKDQVKAQRFTKSFADSEDASDSSVWILVKPMGDLHSLPERIPSATVAKEVTSTAGKDIFLNSILEYLPELTASTVETYKFFHDFDSHICLQLIQLTQSSFDLLYATAPFLIRVNLSELNIQCVPAELLCRFSEHLESINLGYNRLSTGFWNSLETAYQQYKVYQIKRIKQREKPDNHWLHSFTEFHLEHNLFEGNLPMNLFSRMKQLKRLYINGNRFSNLNGIHSMQNLRVLMGDYNQFTALHMDLFKLKRLEHAYFAHNQITQPIYGAGMRRMTNLRVIDLSYNGLVTLPGSLFALPCVQLIKADHNNVSVLPTIQPGTNIRFAVCHLIDLSYNVLVNIPIGLARVTRNLDVSHNQIRSVPANMLKWIDNKSRLEGIKASELFQMDIGKNPLTWPPQTVASDGIDTMMEFYYKSKTDIQIYHGLKAMFLGSSGCGKTSLVLSLLDGQCRFTDASEEQTFGIDIFDIPFDAACLQQRPNVGDLEQVQSRPINLAIWDCSGLNDYKQVITYFTTIPSIIVLFVDLNIYSTSENKNRIFHLLIGQWLDMLLPRSDQLTVILVGTKCDLLKPDESEMKRLLNQMHTDVLVYLQNRRHWFTEEIKRIEDLPFISVSLSEHYEQLNEILESTKLSLYSAALPISCTDQGDITRSRWERLLKTLVAYTLQNSSLLPNLLAPMPPVWSDIDDYLETIVNSQFDAKKSDGKKAIVMEINQFACIIQNKFHLSSSDVAALFRYLQDTGQFYIPDLMLSKQERDYYNEIHSDRRPVPKQLVLIRPAVLLDCLKYLTNPLLPKLLTSSAERVTTATNLTPNISSDLLRHFKCGTTTNAARRLAECRHELIRGSGIVYSDLWVALAEYNRFVMSRPYLSNPMCFIELLWRWMELAYPTCETYHKELAERSGIMDDLIKVNTLPPTPAEVVASAGLYATVEEDSSARSTPIGTPTEIVFGPLPALLFPCLITTSEPPNKGSCAEWWSEACLHGPRSITPVYRFPREFPNGCFERATVRLNWPEEFKFHYVAHWKGGVQMHNFTNNILIRFTLDEQEDSTHLIRFEIRAVSKSVPLANNSTLPSINQSGEPNVISNTEEAETEAVEKWTEASSDPISPKPTKRKHRKDRPLWHNWPISEEQLWDLVLPVLKEFESVLLAYPRLCYKRLMQCPNCGELTFTGEWFTPQEVQELRYRKCPACVYKLSTCLLAPPERGLAYLAQLSKTPDSIKNRRKKKKKKHLETYPRDLEL</sequence>
<keyword evidence="5" id="KW-1185">Reference proteome</keyword>
<evidence type="ECO:0000313" key="5">
    <source>
        <dbReference type="Proteomes" id="UP000822476"/>
    </source>
</evidence>
<dbReference type="InterPro" id="IPR003591">
    <property type="entry name" value="Leu-rich_rpt_typical-subtyp"/>
</dbReference>
<dbReference type="PANTHER" id="PTHR45617:SF181">
    <property type="entry name" value="LP04042P"/>
    <property type="match status" value="1"/>
</dbReference>
<dbReference type="OrthoDB" id="676979at2759"/>
<dbReference type="EMBL" id="JTDE01000725">
    <property type="protein sequence ID" value="KAF7260506.1"/>
    <property type="molecule type" value="Genomic_DNA"/>
</dbReference>
<dbReference type="InterPro" id="IPR001611">
    <property type="entry name" value="Leu-rich_rpt"/>
</dbReference>
<reference evidence="4" key="1">
    <citation type="submission" date="2019-07" db="EMBL/GenBank/DDBJ databases">
        <title>Annotation for the trematode Paragonimus miyazaki's.</title>
        <authorList>
            <person name="Choi Y.-J."/>
        </authorList>
    </citation>
    <scope>NUCLEOTIDE SEQUENCE</scope>
    <source>
        <strain evidence="4">Japan</strain>
    </source>
</reference>
<dbReference type="PROSITE" id="PS51450">
    <property type="entry name" value="LRR"/>
    <property type="match status" value="1"/>
</dbReference>
<evidence type="ECO:0000256" key="3">
    <source>
        <dbReference type="SAM" id="MobiDB-lite"/>
    </source>
</evidence>
<evidence type="ECO:0000313" key="4">
    <source>
        <dbReference type="EMBL" id="KAF7260506.1"/>
    </source>
</evidence>
<feature type="region of interest" description="Disordered" evidence="3">
    <location>
        <begin position="1233"/>
        <end position="1253"/>
    </location>
</feature>
<proteinExistence type="predicted"/>
<dbReference type="Pfam" id="PF08477">
    <property type="entry name" value="Roc"/>
    <property type="match status" value="1"/>
</dbReference>
<keyword evidence="2" id="KW-0677">Repeat</keyword>
<dbReference type="InterPro" id="IPR032675">
    <property type="entry name" value="LRR_dom_sf"/>
</dbReference>
<keyword evidence="1" id="KW-0433">Leucine-rich repeat</keyword>
<accession>A0A8S9Z4P6</accession>
<dbReference type="Gene3D" id="3.80.10.10">
    <property type="entry name" value="Ribonuclease Inhibitor"/>
    <property type="match status" value="1"/>
</dbReference>
<feature type="region of interest" description="Disordered" evidence="3">
    <location>
        <begin position="1084"/>
        <end position="1128"/>
    </location>
</feature>
<dbReference type="SMART" id="SM00369">
    <property type="entry name" value="LRR_TYP"/>
    <property type="match status" value="4"/>
</dbReference>
<dbReference type="SUPFAM" id="SSF52540">
    <property type="entry name" value="P-loop containing nucleoside triphosphate hydrolases"/>
    <property type="match status" value="1"/>
</dbReference>
<dbReference type="PRINTS" id="PR00449">
    <property type="entry name" value="RASTRNSFRMNG"/>
</dbReference>
<dbReference type="Gene3D" id="3.40.50.300">
    <property type="entry name" value="P-loop containing nucleotide triphosphate hydrolases"/>
    <property type="match status" value="1"/>
</dbReference>
<dbReference type="SUPFAM" id="SSF52058">
    <property type="entry name" value="L domain-like"/>
    <property type="match status" value="1"/>
</dbReference>
<dbReference type="PANTHER" id="PTHR45617">
    <property type="entry name" value="LEUCINE RICH REPEAT FAMILY PROTEIN"/>
    <property type="match status" value="1"/>
</dbReference>
<name>A0A8S9Z4P6_9TREM</name>
<dbReference type="InterPro" id="IPR027417">
    <property type="entry name" value="P-loop_NTPase"/>
</dbReference>
<feature type="compositionally biased region" description="Basic and acidic residues" evidence="3">
    <location>
        <begin position="1244"/>
        <end position="1253"/>
    </location>
</feature>